<protein>
    <submittedName>
        <fullName evidence="1">Uncharacterized protein</fullName>
    </submittedName>
</protein>
<organism evidence="1 2">
    <name type="scientific">Chiloscyllium punctatum</name>
    <name type="common">Brownbanded bambooshark</name>
    <name type="synonym">Hemiscyllium punctatum</name>
    <dbReference type="NCBI Taxonomy" id="137246"/>
    <lineage>
        <taxon>Eukaryota</taxon>
        <taxon>Metazoa</taxon>
        <taxon>Chordata</taxon>
        <taxon>Craniata</taxon>
        <taxon>Vertebrata</taxon>
        <taxon>Chondrichthyes</taxon>
        <taxon>Elasmobranchii</taxon>
        <taxon>Galeomorphii</taxon>
        <taxon>Galeoidea</taxon>
        <taxon>Orectolobiformes</taxon>
        <taxon>Hemiscylliidae</taxon>
        <taxon>Chiloscyllium</taxon>
    </lineage>
</organism>
<evidence type="ECO:0000313" key="2">
    <source>
        <dbReference type="Proteomes" id="UP000287033"/>
    </source>
</evidence>
<accession>A0A401TQL7</accession>
<dbReference type="EMBL" id="BEZZ01140472">
    <property type="protein sequence ID" value="GCC44925.1"/>
    <property type="molecule type" value="Genomic_DNA"/>
</dbReference>
<proteinExistence type="predicted"/>
<dbReference type="Proteomes" id="UP000287033">
    <property type="component" value="Unassembled WGS sequence"/>
</dbReference>
<sequence>MLASVERRGYRETCQLHLFAIELTKANSNGLARRRRFRRKLDRLISVGSLKADRLALAKGDQKGFERTRLLYDRGQRRGHGRRCTSFNKGSECGGIHFSLRSGIKSTLALRQRKRKTPEFR</sequence>
<dbReference type="AlphaFoldDB" id="A0A401TQL7"/>
<reference evidence="1 2" key="1">
    <citation type="journal article" date="2018" name="Nat. Ecol. Evol.">
        <title>Shark genomes provide insights into elasmobranch evolution and the origin of vertebrates.</title>
        <authorList>
            <person name="Hara Y"/>
            <person name="Yamaguchi K"/>
            <person name="Onimaru K"/>
            <person name="Kadota M"/>
            <person name="Koyanagi M"/>
            <person name="Keeley SD"/>
            <person name="Tatsumi K"/>
            <person name="Tanaka K"/>
            <person name="Motone F"/>
            <person name="Kageyama Y"/>
            <person name="Nozu R"/>
            <person name="Adachi N"/>
            <person name="Nishimura O"/>
            <person name="Nakagawa R"/>
            <person name="Tanegashima C"/>
            <person name="Kiyatake I"/>
            <person name="Matsumoto R"/>
            <person name="Murakumo K"/>
            <person name="Nishida K"/>
            <person name="Terakita A"/>
            <person name="Kuratani S"/>
            <person name="Sato K"/>
            <person name="Hyodo S Kuraku.S."/>
        </authorList>
    </citation>
    <scope>NUCLEOTIDE SEQUENCE [LARGE SCALE GENOMIC DNA]</scope>
</reference>
<comment type="caution">
    <text evidence="1">The sequence shown here is derived from an EMBL/GenBank/DDBJ whole genome shotgun (WGS) entry which is preliminary data.</text>
</comment>
<evidence type="ECO:0000313" key="1">
    <source>
        <dbReference type="EMBL" id="GCC44925.1"/>
    </source>
</evidence>
<name>A0A401TQL7_CHIPU</name>
<gene>
    <name evidence="1" type="ORF">chiPu_0028794</name>
</gene>
<keyword evidence="2" id="KW-1185">Reference proteome</keyword>